<name>A0A0V0IEY6_SOLCH</name>
<protein>
    <submittedName>
        <fullName evidence="1">Putative ovule protein</fullName>
    </submittedName>
</protein>
<accession>A0A0V0IEY6</accession>
<proteinExistence type="predicted"/>
<reference evidence="1" key="1">
    <citation type="submission" date="2015-12" db="EMBL/GenBank/DDBJ databases">
        <title>Gene expression during late stages of embryo sac development: a critical building block for successful pollen-pistil interactions.</title>
        <authorList>
            <person name="Liu Y."/>
            <person name="Joly V."/>
            <person name="Sabar M."/>
            <person name="Matton D.P."/>
        </authorList>
    </citation>
    <scope>NUCLEOTIDE SEQUENCE</scope>
</reference>
<dbReference type="AlphaFoldDB" id="A0A0V0IEY6"/>
<sequence>MDISFLSCAEKTAKISWQTALSDFNRDTKAFLVVLCCPSSKLLLGYSFDSITTHVKSENLWHENI</sequence>
<evidence type="ECO:0000313" key="1">
    <source>
        <dbReference type="EMBL" id="JAP31234.1"/>
    </source>
</evidence>
<dbReference type="EMBL" id="GEDG01007257">
    <property type="protein sequence ID" value="JAP31234.1"/>
    <property type="molecule type" value="Transcribed_RNA"/>
</dbReference>
<organism evidence="1">
    <name type="scientific">Solanum chacoense</name>
    <name type="common">Chaco potato</name>
    <dbReference type="NCBI Taxonomy" id="4108"/>
    <lineage>
        <taxon>Eukaryota</taxon>
        <taxon>Viridiplantae</taxon>
        <taxon>Streptophyta</taxon>
        <taxon>Embryophyta</taxon>
        <taxon>Tracheophyta</taxon>
        <taxon>Spermatophyta</taxon>
        <taxon>Magnoliopsida</taxon>
        <taxon>eudicotyledons</taxon>
        <taxon>Gunneridae</taxon>
        <taxon>Pentapetalae</taxon>
        <taxon>asterids</taxon>
        <taxon>lamiids</taxon>
        <taxon>Solanales</taxon>
        <taxon>Solanaceae</taxon>
        <taxon>Solanoideae</taxon>
        <taxon>Solaneae</taxon>
        <taxon>Solanum</taxon>
    </lineage>
</organism>